<dbReference type="PANTHER" id="PTHR23172">
    <property type="entry name" value="AUXILIN/CYCLIN G-ASSOCIATED KINASE-RELATED"/>
    <property type="match status" value="1"/>
</dbReference>
<evidence type="ECO:0000313" key="3">
    <source>
        <dbReference type="Proteomes" id="UP000038010"/>
    </source>
</evidence>
<dbReference type="Gene3D" id="1.25.40.10">
    <property type="entry name" value="Tetratricopeptide repeat domain"/>
    <property type="match status" value="1"/>
</dbReference>
<dbReference type="STRING" id="1664694.A0A0N0NKM0"/>
<name>A0A0N0NKM0_9EURO</name>
<sequence length="359" mass="38622">MPAPSVSEPDLFDTGSTSPPVPSRPQSSRPAQPAPKPTPIASRPPPPKRNMPSISPLSLKASHAAREDGNAHFKRGDYSSAHESYTTSLRHLPTGHPLTLVLLTNHALTALKTGEPKTALTDCDTAITLIGASKGEAETLDFLDNTPPKPMRDYYGKALMRKAEALEQMEKWEQAADVWREAVEGGHGGATSMQGRLRAEKAARPKPVVAAARKPTAPSSAAPPDRRPPIKAKPAGNFAAVSALRAANAAADKADDERFALYDSVDARIKSWKDGKETNLRALLGSLDTVLWPEANWKKIGMADLVLPGKVKIQYMKGIAKVHPDKIPTDATTEQRMISAAVFSALNEAWDKFKAENGL</sequence>
<comment type="caution">
    <text evidence="2">The sequence shown here is derived from an EMBL/GenBank/DDBJ whole genome shotgun (WGS) entry which is preliminary data.</text>
</comment>
<gene>
    <name evidence="2" type="ORF">AB675_3102</name>
</gene>
<dbReference type="EMBL" id="LFJN01000021">
    <property type="protein sequence ID" value="KPI37999.1"/>
    <property type="molecule type" value="Genomic_DNA"/>
</dbReference>
<dbReference type="RefSeq" id="XP_017997962.1">
    <property type="nucleotide sequence ID" value="XM_018143127.1"/>
</dbReference>
<dbReference type="GO" id="GO:0030276">
    <property type="term" value="F:clathrin binding"/>
    <property type="evidence" value="ECO:0007669"/>
    <property type="project" value="TreeGrafter"/>
</dbReference>
<dbReference type="GO" id="GO:0031982">
    <property type="term" value="C:vesicle"/>
    <property type="evidence" value="ECO:0007669"/>
    <property type="project" value="TreeGrafter"/>
</dbReference>
<feature type="region of interest" description="Disordered" evidence="1">
    <location>
        <begin position="185"/>
        <end position="233"/>
    </location>
</feature>
<reference evidence="2 3" key="1">
    <citation type="submission" date="2015-06" db="EMBL/GenBank/DDBJ databases">
        <title>Draft genome of the ant-associated black yeast Phialophora attae CBS 131958.</title>
        <authorList>
            <person name="Moreno L.F."/>
            <person name="Stielow B.J."/>
            <person name="de Hoog S."/>
            <person name="Vicente V.A."/>
            <person name="Weiss V.A."/>
            <person name="de Vries M."/>
            <person name="Cruz L.M."/>
            <person name="Souza E.M."/>
        </authorList>
    </citation>
    <scope>NUCLEOTIDE SEQUENCE [LARGE SCALE GENOMIC DNA]</scope>
    <source>
        <strain evidence="2 3">CBS 131958</strain>
    </source>
</reference>
<dbReference type="PANTHER" id="PTHR23172:SF19">
    <property type="entry name" value="J DOMAIN-CONTAINING PROTEIN"/>
    <property type="match status" value="1"/>
</dbReference>
<dbReference type="GeneID" id="28735007"/>
<dbReference type="GO" id="GO:0072583">
    <property type="term" value="P:clathrin-dependent endocytosis"/>
    <property type="evidence" value="ECO:0007669"/>
    <property type="project" value="TreeGrafter"/>
</dbReference>
<evidence type="ECO:0000256" key="1">
    <source>
        <dbReference type="SAM" id="MobiDB-lite"/>
    </source>
</evidence>
<dbReference type="InterPro" id="IPR036869">
    <property type="entry name" value="J_dom_sf"/>
</dbReference>
<feature type="compositionally biased region" description="Basic and acidic residues" evidence="1">
    <location>
        <begin position="64"/>
        <end position="77"/>
    </location>
</feature>
<keyword evidence="3" id="KW-1185">Reference proteome</keyword>
<accession>A0A0N0NKM0</accession>
<dbReference type="InterPro" id="IPR011990">
    <property type="entry name" value="TPR-like_helical_dom_sf"/>
</dbReference>
<dbReference type="Proteomes" id="UP000038010">
    <property type="component" value="Unassembled WGS sequence"/>
</dbReference>
<dbReference type="OrthoDB" id="1717591at2759"/>
<dbReference type="AlphaFoldDB" id="A0A0N0NKM0"/>
<feature type="compositionally biased region" description="Pro residues" evidence="1">
    <location>
        <begin position="32"/>
        <end position="49"/>
    </location>
</feature>
<proteinExistence type="predicted"/>
<dbReference type="Gene3D" id="1.10.287.110">
    <property type="entry name" value="DnaJ domain"/>
    <property type="match status" value="1"/>
</dbReference>
<feature type="compositionally biased region" description="Low complexity" evidence="1">
    <location>
        <begin position="205"/>
        <end position="223"/>
    </location>
</feature>
<dbReference type="FunFam" id="1.10.287.110:FF:000002">
    <property type="entry name" value="putative tyrosine-protein phosphatase auxilin isoform X2"/>
    <property type="match status" value="1"/>
</dbReference>
<dbReference type="SUPFAM" id="SSF48452">
    <property type="entry name" value="TPR-like"/>
    <property type="match status" value="1"/>
</dbReference>
<feature type="region of interest" description="Disordered" evidence="1">
    <location>
        <begin position="1"/>
        <end position="78"/>
    </location>
</feature>
<dbReference type="VEuPathDB" id="FungiDB:AB675_3102"/>
<dbReference type="FunFam" id="1.25.40.10:FF:000354">
    <property type="entry name" value="UBA domain-containing protein 7"/>
    <property type="match status" value="1"/>
</dbReference>
<dbReference type="GO" id="GO:0005737">
    <property type="term" value="C:cytoplasm"/>
    <property type="evidence" value="ECO:0007669"/>
    <property type="project" value="TreeGrafter"/>
</dbReference>
<dbReference type="GO" id="GO:0072318">
    <property type="term" value="P:clathrin coat disassembly"/>
    <property type="evidence" value="ECO:0007669"/>
    <property type="project" value="TreeGrafter"/>
</dbReference>
<protein>
    <submittedName>
        <fullName evidence="2">UBA domain-containing protein 7</fullName>
    </submittedName>
</protein>
<dbReference type="SUPFAM" id="SSF46565">
    <property type="entry name" value="Chaperone J-domain"/>
    <property type="match status" value="1"/>
</dbReference>
<organism evidence="2 3">
    <name type="scientific">Cyphellophora attinorum</name>
    <dbReference type="NCBI Taxonomy" id="1664694"/>
    <lineage>
        <taxon>Eukaryota</taxon>
        <taxon>Fungi</taxon>
        <taxon>Dikarya</taxon>
        <taxon>Ascomycota</taxon>
        <taxon>Pezizomycotina</taxon>
        <taxon>Eurotiomycetes</taxon>
        <taxon>Chaetothyriomycetidae</taxon>
        <taxon>Chaetothyriales</taxon>
        <taxon>Cyphellophoraceae</taxon>
        <taxon>Cyphellophora</taxon>
    </lineage>
</organism>
<evidence type="ECO:0000313" key="2">
    <source>
        <dbReference type="EMBL" id="KPI37999.1"/>
    </source>
</evidence>